<evidence type="ECO:0000256" key="5">
    <source>
        <dbReference type="SAM" id="MobiDB-lite"/>
    </source>
</evidence>
<dbReference type="Pfam" id="PF02190">
    <property type="entry name" value="LON_substr_bdg"/>
    <property type="match status" value="1"/>
</dbReference>
<dbReference type="PANTHER" id="PTHR23327:SF42">
    <property type="entry name" value="LON PEPTIDASE N-TERMINAL DOMAIN AND RING FINGER PROTEIN C14F5.10C"/>
    <property type="match status" value="1"/>
</dbReference>
<dbReference type="PANTHER" id="PTHR23327">
    <property type="entry name" value="RING FINGER PROTEIN 127"/>
    <property type="match status" value="1"/>
</dbReference>
<keyword evidence="3" id="KW-0862">Zinc</keyword>
<feature type="region of interest" description="Disordered" evidence="5">
    <location>
        <begin position="1"/>
        <end position="79"/>
    </location>
</feature>
<evidence type="ECO:0000313" key="9">
    <source>
        <dbReference type="Proteomes" id="UP000078397"/>
    </source>
</evidence>
<evidence type="ECO:0000313" key="8">
    <source>
        <dbReference type="EMBL" id="OAQ68115.1"/>
    </source>
</evidence>
<dbReference type="Proteomes" id="UP000078397">
    <property type="component" value="Unassembled WGS sequence"/>
</dbReference>
<dbReference type="InterPro" id="IPR015947">
    <property type="entry name" value="PUA-like_sf"/>
</dbReference>
<dbReference type="GeneID" id="28847756"/>
<evidence type="ECO:0000256" key="4">
    <source>
        <dbReference type="PROSITE-ProRule" id="PRU00175"/>
    </source>
</evidence>
<keyword evidence="1" id="KW-0479">Metal-binding</keyword>
<dbReference type="STRING" id="1380566.A0A179FR62"/>
<reference evidence="8 9" key="1">
    <citation type="journal article" date="2016" name="PLoS Pathog.">
        <title>Biosynthesis of antibiotic leucinostatins in bio-control fungus Purpureocillium lilacinum and their inhibition on phytophthora revealed by genome mining.</title>
        <authorList>
            <person name="Wang G."/>
            <person name="Liu Z."/>
            <person name="Lin R."/>
            <person name="Li E."/>
            <person name="Mao Z."/>
            <person name="Ling J."/>
            <person name="Yang Y."/>
            <person name="Yin W.B."/>
            <person name="Xie B."/>
        </authorList>
    </citation>
    <scope>NUCLEOTIDE SEQUENCE [LARGE SCALE GENOMIC DNA]</scope>
    <source>
        <strain evidence="8">170</strain>
    </source>
</reference>
<dbReference type="PROSITE" id="PS51787">
    <property type="entry name" value="LON_N"/>
    <property type="match status" value="1"/>
</dbReference>
<evidence type="ECO:0000256" key="2">
    <source>
        <dbReference type="ARBA" id="ARBA00022771"/>
    </source>
</evidence>
<comment type="caution">
    <text evidence="8">The sequence shown here is derived from an EMBL/GenBank/DDBJ whole genome shotgun (WGS) entry which is preliminary data.</text>
</comment>
<sequence>MTPQQPSLVETRPDGHLESAQDDEMHARSLEAANNEEHGPESSEMLPQDSPQQADACEGLSVSQDQTQEDEDGRYSNRALGPHHIRDIVRLFQCRRCSKPFKNAMTLPCGRSICRTCIPQTHVRTSITYPAVPERIEGFICPFEDCSKEHAMGDCGFDVVLNKVGELIEKEVSRGLAAAANSNLSTSLGFKDPWDAAGLPSMRNEDSLPRTMPGGRLVATWSLATEGGLTVEAEVTYADIPSEERQDNSLGPDVKALNLLQSTTRNEVDCQVCYALFHDPFTTGCGHTFCRSCLHRTLDHSRRCPMCRRTLAINPLLNPDLCPSNESISRLIDLFWPDERTVREQTVASDNAARHQDLDLPLFVCTLAFPSMPTFLHIFEPRYRLMIRRALEGNRTFGMVLPKRSHNTRDPHFHELGTLLRIINAQFYPDGRSLIETVGLTRFKVLRHGELDGYTVAKTERVDDVSLEEEEAVEAVEVAPTSNSTTTTVGHDDAVGAVNASTMEDTSETKTENDTPQTQPNPMTVSDLQAMSTQNLMSYATSFVSRMRGQSVPWLTARMLGIYGDCPSDPAVFPWWFASMLPVKDLEKYRLLGTSSVRERLKICCAWILEWETTRW</sequence>
<feature type="compositionally biased region" description="Basic and acidic residues" evidence="5">
    <location>
        <begin position="11"/>
        <end position="41"/>
    </location>
</feature>
<keyword evidence="2 4" id="KW-0863">Zinc-finger</keyword>
<protein>
    <submittedName>
        <fullName evidence="8">S16 family peptidase</fullName>
    </submittedName>
</protein>
<feature type="domain" description="RING-type" evidence="6">
    <location>
        <begin position="270"/>
        <end position="308"/>
    </location>
</feature>
<dbReference type="SMART" id="SM00464">
    <property type="entry name" value="LON"/>
    <property type="match status" value="1"/>
</dbReference>
<proteinExistence type="predicted"/>
<dbReference type="SUPFAM" id="SSF57850">
    <property type="entry name" value="RING/U-box"/>
    <property type="match status" value="2"/>
</dbReference>
<dbReference type="InterPro" id="IPR017907">
    <property type="entry name" value="Znf_RING_CS"/>
</dbReference>
<dbReference type="InterPro" id="IPR013083">
    <property type="entry name" value="Znf_RING/FYVE/PHD"/>
</dbReference>
<dbReference type="SMART" id="SM00184">
    <property type="entry name" value="RING"/>
    <property type="match status" value="2"/>
</dbReference>
<evidence type="ECO:0000259" key="6">
    <source>
        <dbReference type="PROSITE" id="PS50089"/>
    </source>
</evidence>
<dbReference type="SUPFAM" id="SSF88697">
    <property type="entry name" value="PUA domain-like"/>
    <property type="match status" value="1"/>
</dbReference>
<dbReference type="InterPro" id="IPR003111">
    <property type="entry name" value="Lon_prtase_N"/>
</dbReference>
<dbReference type="KEGG" id="pchm:VFPPC_04402"/>
<dbReference type="PROSITE" id="PS00518">
    <property type="entry name" value="ZF_RING_1"/>
    <property type="match status" value="1"/>
</dbReference>
<evidence type="ECO:0000256" key="3">
    <source>
        <dbReference type="ARBA" id="ARBA00022833"/>
    </source>
</evidence>
<dbReference type="AlphaFoldDB" id="A0A179FR62"/>
<gene>
    <name evidence="8" type="ORF">VFPPC_04402</name>
</gene>
<dbReference type="InterPro" id="IPR046336">
    <property type="entry name" value="Lon_prtase_N_sf"/>
</dbReference>
<accession>A0A179FR62</accession>
<organism evidence="8 9">
    <name type="scientific">Pochonia chlamydosporia 170</name>
    <dbReference type="NCBI Taxonomy" id="1380566"/>
    <lineage>
        <taxon>Eukaryota</taxon>
        <taxon>Fungi</taxon>
        <taxon>Dikarya</taxon>
        <taxon>Ascomycota</taxon>
        <taxon>Pezizomycotina</taxon>
        <taxon>Sordariomycetes</taxon>
        <taxon>Hypocreomycetidae</taxon>
        <taxon>Hypocreales</taxon>
        <taxon>Clavicipitaceae</taxon>
        <taxon>Pochonia</taxon>
    </lineage>
</organism>
<evidence type="ECO:0000259" key="7">
    <source>
        <dbReference type="PROSITE" id="PS51787"/>
    </source>
</evidence>
<name>A0A179FR62_METCM</name>
<dbReference type="Gene3D" id="3.30.40.10">
    <property type="entry name" value="Zinc/RING finger domain, C3HC4 (zinc finger)"/>
    <property type="match status" value="2"/>
</dbReference>
<feature type="domain" description="Lon N-terminal" evidence="7">
    <location>
        <begin position="357"/>
        <end position="612"/>
    </location>
</feature>
<dbReference type="PROSITE" id="PS50089">
    <property type="entry name" value="ZF_RING_2"/>
    <property type="match status" value="1"/>
</dbReference>
<dbReference type="CDD" id="cd16514">
    <property type="entry name" value="RING-HC_LONFs_rpt2"/>
    <property type="match status" value="1"/>
</dbReference>
<dbReference type="Pfam" id="PF13923">
    <property type="entry name" value="zf-C3HC4_2"/>
    <property type="match status" value="1"/>
</dbReference>
<evidence type="ECO:0000256" key="1">
    <source>
        <dbReference type="ARBA" id="ARBA00022723"/>
    </source>
</evidence>
<dbReference type="OrthoDB" id="264917at2759"/>
<dbReference type="Gene3D" id="1.20.58.1480">
    <property type="match status" value="1"/>
</dbReference>
<keyword evidence="9" id="KW-1185">Reference proteome</keyword>
<feature type="region of interest" description="Disordered" evidence="5">
    <location>
        <begin position="502"/>
        <end position="522"/>
    </location>
</feature>
<dbReference type="InterPro" id="IPR001841">
    <property type="entry name" value="Znf_RING"/>
</dbReference>
<dbReference type="GO" id="GO:0008270">
    <property type="term" value="F:zinc ion binding"/>
    <property type="evidence" value="ECO:0007669"/>
    <property type="project" value="UniProtKB-KW"/>
</dbReference>
<dbReference type="RefSeq" id="XP_018144965.1">
    <property type="nucleotide sequence ID" value="XM_018283762.1"/>
</dbReference>
<dbReference type="EMBL" id="LSBJ02000003">
    <property type="protein sequence ID" value="OAQ68115.1"/>
    <property type="molecule type" value="Genomic_DNA"/>
</dbReference>
<dbReference type="Gene3D" id="2.30.130.40">
    <property type="entry name" value="LON domain-like"/>
    <property type="match status" value="1"/>
</dbReference>
<dbReference type="GO" id="GO:0061630">
    <property type="term" value="F:ubiquitin protein ligase activity"/>
    <property type="evidence" value="ECO:0007669"/>
    <property type="project" value="TreeGrafter"/>
</dbReference>